<evidence type="ECO:0000256" key="1">
    <source>
        <dbReference type="SAM" id="MobiDB-lite"/>
    </source>
</evidence>
<reference evidence="2 3" key="1">
    <citation type="submission" date="2017-02" db="EMBL/GenBank/DDBJ databases">
        <title>The new phylogeny of genus Mycobacterium.</title>
        <authorList>
            <person name="Tortoli E."/>
            <person name="Trovato A."/>
            <person name="Cirillo D.M."/>
        </authorList>
    </citation>
    <scope>NUCLEOTIDE SEQUENCE [LARGE SCALE GENOMIC DNA]</scope>
    <source>
        <strain evidence="2 3">RW6</strain>
    </source>
</reference>
<accession>A0A1X0A1J2</accession>
<comment type="caution">
    <text evidence="2">The sequence shown here is derived from an EMBL/GenBank/DDBJ whole genome shotgun (WGS) entry which is preliminary data.</text>
</comment>
<dbReference type="STRING" id="1927124.BST13_34630"/>
<dbReference type="EMBL" id="MVHF01000059">
    <property type="protein sequence ID" value="ORA23941.1"/>
    <property type="molecule type" value="Genomic_DNA"/>
</dbReference>
<name>A0A1X0A1J2_9MYCO</name>
<dbReference type="Proteomes" id="UP000192448">
    <property type="component" value="Unassembled WGS sequence"/>
</dbReference>
<keyword evidence="3" id="KW-1185">Reference proteome</keyword>
<feature type="region of interest" description="Disordered" evidence="1">
    <location>
        <begin position="64"/>
        <end position="103"/>
    </location>
</feature>
<sequence>MNDRLSKTEISKDVLQESVEAVASTVGEVTHIITTAVKDVAAAIGGLATDAFEIRDSARKARAQLDDDLDVDAPADVEDVEEDVVEVKPTDVPETQDLGDKTD</sequence>
<evidence type="ECO:0000313" key="3">
    <source>
        <dbReference type="Proteomes" id="UP000192448"/>
    </source>
</evidence>
<organism evidence="2 3">
    <name type="scientific">Mycobacterium aquaticum</name>
    <dbReference type="NCBI Taxonomy" id="1927124"/>
    <lineage>
        <taxon>Bacteria</taxon>
        <taxon>Bacillati</taxon>
        <taxon>Actinomycetota</taxon>
        <taxon>Actinomycetes</taxon>
        <taxon>Mycobacteriales</taxon>
        <taxon>Mycobacteriaceae</taxon>
        <taxon>Mycobacterium</taxon>
    </lineage>
</organism>
<feature type="compositionally biased region" description="Acidic residues" evidence="1">
    <location>
        <begin position="66"/>
        <end position="84"/>
    </location>
</feature>
<dbReference type="RefSeq" id="WP_083170279.1">
    <property type="nucleotide sequence ID" value="NZ_MVHF01000059.1"/>
</dbReference>
<evidence type="ECO:0000313" key="2">
    <source>
        <dbReference type="EMBL" id="ORA23941.1"/>
    </source>
</evidence>
<protein>
    <submittedName>
        <fullName evidence="2">Uncharacterized protein</fullName>
    </submittedName>
</protein>
<dbReference type="OrthoDB" id="3789162at2"/>
<dbReference type="AlphaFoldDB" id="A0A1X0A1J2"/>
<gene>
    <name evidence="2" type="ORF">BST13_34630</name>
</gene>
<proteinExistence type="predicted"/>